<dbReference type="Proteomes" id="UP001201812">
    <property type="component" value="Unassembled WGS sequence"/>
</dbReference>
<evidence type="ECO:0000256" key="5">
    <source>
        <dbReference type="ARBA" id="ARBA00022912"/>
    </source>
</evidence>
<dbReference type="InterPro" id="IPR023485">
    <property type="entry name" value="Ptyr_pPase"/>
</dbReference>
<evidence type="ECO:0000256" key="2">
    <source>
        <dbReference type="ARBA" id="ARBA00011063"/>
    </source>
</evidence>
<comment type="catalytic activity">
    <reaction evidence="7">
        <text>a phosphate monoester + H2O = an alcohol + phosphate</text>
        <dbReference type="Rhea" id="RHEA:15017"/>
        <dbReference type="ChEBI" id="CHEBI:15377"/>
        <dbReference type="ChEBI" id="CHEBI:30879"/>
        <dbReference type="ChEBI" id="CHEBI:43474"/>
        <dbReference type="ChEBI" id="CHEBI:67140"/>
        <dbReference type="EC" id="3.1.3.2"/>
    </reaction>
</comment>
<dbReference type="SMART" id="SM00226">
    <property type="entry name" value="LMWPc"/>
    <property type="match status" value="1"/>
</dbReference>
<dbReference type="InterPro" id="IPR036196">
    <property type="entry name" value="Ptyr_pPase_sf"/>
</dbReference>
<dbReference type="PANTHER" id="PTHR11717">
    <property type="entry name" value="LOW MOLECULAR WEIGHT PROTEIN TYROSINE PHOSPHATASE"/>
    <property type="match status" value="1"/>
</dbReference>
<dbReference type="GO" id="GO:0004726">
    <property type="term" value="F:non-membrane spanning protein tyrosine phosphatase activity"/>
    <property type="evidence" value="ECO:0007669"/>
    <property type="project" value="InterPro"/>
</dbReference>
<evidence type="ECO:0000256" key="3">
    <source>
        <dbReference type="ARBA" id="ARBA00022490"/>
    </source>
</evidence>
<feature type="active site" description="Nucleophile" evidence="6">
    <location>
        <position position="12"/>
    </location>
</feature>
<dbReference type="InterPro" id="IPR050438">
    <property type="entry name" value="LMW_PTPase"/>
</dbReference>
<dbReference type="FunFam" id="3.40.50.2300:FF:000105">
    <property type="entry name" value="Low molecular weight phosphotyrosine protein"/>
    <property type="match status" value="1"/>
</dbReference>
<gene>
    <name evidence="9" type="ORF">DdX_13495</name>
</gene>
<proteinExistence type="inferred from homology"/>
<dbReference type="PRINTS" id="PR00719">
    <property type="entry name" value="LMWPTPASE"/>
</dbReference>
<feature type="active site" description="Proton donor" evidence="6">
    <location>
        <position position="133"/>
    </location>
</feature>
<comment type="caution">
    <text evidence="9">The sequence shown here is derived from an EMBL/GenBank/DDBJ whole genome shotgun (WGS) entry which is preliminary data.</text>
</comment>
<accession>A0AAD4MWH7</accession>
<dbReference type="CDD" id="cd16343">
    <property type="entry name" value="LMWPTP"/>
    <property type="match status" value="1"/>
</dbReference>
<evidence type="ECO:0000256" key="1">
    <source>
        <dbReference type="ARBA" id="ARBA00004496"/>
    </source>
</evidence>
<feature type="active site" evidence="6">
    <location>
        <position position="18"/>
    </location>
</feature>
<dbReference type="EC" id="3.1.3.2" evidence="7"/>
<feature type="domain" description="Phosphotyrosine protein phosphatase I" evidence="8">
    <location>
        <begin position="6"/>
        <end position="160"/>
    </location>
</feature>
<keyword evidence="10" id="KW-1185">Reference proteome</keyword>
<dbReference type="GO" id="GO:0003993">
    <property type="term" value="F:acid phosphatase activity"/>
    <property type="evidence" value="ECO:0007669"/>
    <property type="project" value="UniProtKB-UniRule"/>
</dbReference>
<dbReference type="GO" id="GO:0005737">
    <property type="term" value="C:cytoplasm"/>
    <property type="evidence" value="ECO:0007669"/>
    <property type="project" value="UniProtKB-SubCell"/>
</dbReference>
<dbReference type="InterPro" id="IPR002115">
    <property type="entry name" value="Tyr_Pase_low_mol_wt_mml"/>
</dbReference>
<evidence type="ECO:0000256" key="4">
    <source>
        <dbReference type="ARBA" id="ARBA00022801"/>
    </source>
</evidence>
<evidence type="ECO:0000313" key="10">
    <source>
        <dbReference type="Proteomes" id="UP001201812"/>
    </source>
</evidence>
<evidence type="ECO:0000259" key="8">
    <source>
        <dbReference type="SMART" id="SM00226"/>
    </source>
</evidence>
<comment type="similarity">
    <text evidence="2 7">Belongs to the low molecular weight phosphotyrosine protein phosphatase family.</text>
</comment>
<evidence type="ECO:0000256" key="7">
    <source>
        <dbReference type="RuleBase" id="RU368115"/>
    </source>
</evidence>
<evidence type="ECO:0000313" key="9">
    <source>
        <dbReference type="EMBL" id="KAI1705701.1"/>
    </source>
</evidence>
<sequence>MSEPNKSVLFVCHYNICRSPIAEAVFLDLLQKHNLLDEWKVDSAGPCDCSVGSGPEERAVETLKKNGITNYQHTAREVSLSDFREFDYIFGMDEDNVRHLKWLQERSGSAGARAKVDFLGSYDPNGCNTIIADPVDLEGMEPFDRVFKQCLRFCTAFLEQNS</sequence>
<dbReference type="EC" id="3.1.3.48" evidence="7"/>
<dbReference type="Gene3D" id="3.40.50.2300">
    <property type="match status" value="1"/>
</dbReference>
<keyword evidence="4 7" id="KW-0378">Hydrolase</keyword>
<evidence type="ECO:0000256" key="6">
    <source>
        <dbReference type="PIRSR" id="PIRSR617867-1"/>
    </source>
</evidence>
<dbReference type="Pfam" id="PF01451">
    <property type="entry name" value="LMWPc"/>
    <property type="match status" value="1"/>
</dbReference>
<dbReference type="SUPFAM" id="SSF52788">
    <property type="entry name" value="Phosphotyrosine protein phosphatases I"/>
    <property type="match status" value="1"/>
</dbReference>
<protein>
    <recommendedName>
        <fullName evidence="7">Low molecular weight phosphotyrosine protein phosphatase</fullName>
        <shortName evidence="7">LMW-PTP</shortName>
        <shortName evidence="7">LMW-PTPase</shortName>
        <ecNumber evidence="7">3.1.3.2</ecNumber>
        <ecNumber evidence="7">3.1.3.48</ecNumber>
    </recommendedName>
    <alternativeName>
        <fullName evidence="7">Low molecular weight cytosolic acid phosphatase</fullName>
    </alternativeName>
</protein>
<keyword evidence="3 7" id="KW-0963">Cytoplasm</keyword>
<keyword evidence="5 7" id="KW-0904">Protein phosphatase</keyword>
<comment type="catalytic activity">
    <reaction evidence="7">
        <text>O-phospho-L-tyrosyl-[protein] + H2O = L-tyrosyl-[protein] + phosphate</text>
        <dbReference type="Rhea" id="RHEA:10684"/>
        <dbReference type="Rhea" id="RHEA-COMP:10136"/>
        <dbReference type="Rhea" id="RHEA-COMP:20101"/>
        <dbReference type="ChEBI" id="CHEBI:15377"/>
        <dbReference type="ChEBI" id="CHEBI:43474"/>
        <dbReference type="ChEBI" id="CHEBI:46858"/>
        <dbReference type="ChEBI" id="CHEBI:61978"/>
        <dbReference type="EC" id="3.1.3.48"/>
    </reaction>
</comment>
<dbReference type="PANTHER" id="PTHR11717:SF7">
    <property type="entry name" value="LOW MOLECULAR WEIGHT PHOSPHOTYROSINE PROTEIN PHOSPHATASE"/>
    <property type="match status" value="1"/>
</dbReference>
<dbReference type="InterPro" id="IPR017867">
    <property type="entry name" value="Tyr_phospatase_low_mol_wt"/>
</dbReference>
<reference evidence="9" key="1">
    <citation type="submission" date="2022-01" db="EMBL/GenBank/DDBJ databases">
        <title>Genome Sequence Resource for Two Populations of Ditylenchus destructor, the Migratory Endoparasitic Phytonematode.</title>
        <authorList>
            <person name="Zhang H."/>
            <person name="Lin R."/>
            <person name="Xie B."/>
        </authorList>
    </citation>
    <scope>NUCLEOTIDE SEQUENCE</scope>
    <source>
        <strain evidence="9">BazhouSP</strain>
    </source>
</reference>
<comment type="subcellular location">
    <subcellularLocation>
        <location evidence="1 7">Cytoplasm</location>
    </subcellularLocation>
</comment>
<comment type="function">
    <text evidence="7">Acts on tyrosine phosphorylated proteins, low-MW aryl phosphates and natural and synthetic acyl phosphates.</text>
</comment>
<dbReference type="EMBL" id="JAKKPZ010000054">
    <property type="protein sequence ID" value="KAI1705701.1"/>
    <property type="molecule type" value="Genomic_DNA"/>
</dbReference>
<dbReference type="PRINTS" id="PR00720">
    <property type="entry name" value="MAMMALPTPASE"/>
</dbReference>
<organism evidence="9 10">
    <name type="scientific">Ditylenchus destructor</name>
    <dbReference type="NCBI Taxonomy" id="166010"/>
    <lineage>
        <taxon>Eukaryota</taxon>
        <taxon>Metazoa</taxon>
        <taxon>Ecdysozoa</taxon>
        <taxon>Nematoda</taxon>
        <taxon>Chromadorea</taxon>
        <taxon>Rhabditida</taxon>
        <taxon>Tylenchina</taxon>
        <taxon>Tylenchomorpha</taxon>
        <taxon>Sphaerularioidea</taxon>
        <taxon>Anguinidae</taxon>
        <taxon>Anguininae</taxon>
        <taxon>Ditylenchus</taxon>
    </lineage>
</organism>
<name>A0AAD4MWH7_9BILA</name>
<dbReference type="AlphaFoldDB" id="A0AAD4MWH7"/>